<feature type="region of interest" description="Disordered" evidence="1">
    <location>
        <begin position="1"/>
        <end position="22"/>
    </location>
</feature>
<dbReference type="PANTHER" id="PTHR43471">
    <property type="entry name" value="ABC TRANSPORTER PERMEASE"/>
    <property type="match status" value="1"/>
</dbReference>
<feature type="transmembrane region" description="Helical" evidence="2">
    <location>
        <begin position="137"/>
        <end position="161"/>
    </location>
</feature>
<gene>
    <name evidence="3" type="ORF">VLY81_03565</name>
</gene>
<name>A0ABZ1BRQ7_9FIRM</name>
<evidence type="ECO:0000313" key="3">
    <source>
        <dbReference type="EMBL" id="WRP15258.1"/>
    </source>
</evidence>
<dbReference type="PANTHER" id="PTHR43471:SF14">
    <property type="entry name" value="ABC-2 TYPE TRANSPORT SYSTEM PERMEASE PROTEIN"/>
    <property type="match status" value="1"/>
</dbReference>
<proteinExistence type="predicted"/>
<sequence>MASAVPAPSSAVRREPAARRLPRRPSGLGAVFRKELADHLSGHRFAILVGLVVVTGLAAIYVGARTLRDTLTQASESDPFVFLRLFTTGGSSLPPFTFFVEFLGPLLGIALAFDAINGERMRGTLSRLVSQPIHRDAIINGKFLAGLAALAVMVFALGGLVGGLGLVLTGVPPTLEEFLRLVAFLAVTIVYVGFWLSLAILFSTVLRQTVASALASLALWLFFSIFAGLLFGLVADAVAPVTDSQDAMQVLRNARWSLALNRLSPTLLYGEAVETLLNPQVRALGPLLLEQVIGAVPGAPLPLGQSLLLIWPHLTALAAAMLICFMVAYIAFMRQEIRAS</sequence>
<feature type="transmembrane region" description="Helical" evidence="2">
    <location>
        <begin position="214"/>
        <end position="235"/>
    </location>
</feature>
<evidence type="ECO:0000256" key="1">
    <source>
        <dbReference type="SAM" id="MobiDB-lite"/>
    </source>
</evidence>
<feature type="transmembrane region" description="Helical" evidence="2">
    <location>
        <begin position="45"/>
        <end position="64"/>
    </location>
</feature>
<evidence type="ECO:0000256" key="2">
    <source>
        <dbReference type="SAM" id="Phobius"/>
    </source>
</evidence>
<protein>
    <submittedName>
        <fullName evidence="3">ABC transporter permease</fullName>
    </submittedName>
</protein>
<feature type="compositionally biased region" description="Low complexity" evidence="1">
    <location>
        <begin position="1"/>
        <end position="11"/>
    </location>
</feature>
<dbReference type="Pfam" id="PF12679">
    <property type="entry name" value="ABC2_membrane_2"/>
    <property type="match status" value="1"/>
</dbReference>
<dbReference type="RefSeq" id="WP_324669654.1">
    <property type="nucleotide sequence ID" value="NZ_CP141614.1"/>
</dbReference>
<keyword evidence="2" id="KW-0812">Transmembrane</keyword>
<dbReference type="Proteomes" id="UP001333102">
    <property type="component" value="Chromosome"/>
</dbReference>
<keyword evidence="2" id="KW-0472">Membrane</keyword>
<evidence type="ECO:0000313" key="4">
    <source>
        <dbReference type="Proteomes" id="UP001333102"/>
    </source>
</evidence>
<feature type="transmembrane region" description="Helical" evidence="2">
    <location>
        <begin position="181"/>
        <end position="202"/>
    </location>
</feature>
<keyword evidence="4" id="KW-1185">Reference proteome</keyword>
<accession>A0ABZ1BRQ7</accession>
<reference evidence="4" key="1">
    <citation type="submission" date="2023-12" db="EMBL/GenBank/DDBJ databases">
        <title>Novel isolates from deep terrestrial aquifers shed light on the physiology and ecology of the class Limnochordia.</title>
        <authorList>
            <person name="Karnachuk O.V."/>
            <person name="Lukina A.P."/>
            <person name="Avakyan M.R."/>
            <person name="Kadnikov V."/>
            <person name="Begmatov S."/>
            <person name="Beletsky A.V."/>
            <person name="Mardanov A.V."/>
            <person name="Ravin N.V."/>
        </authorList>
    </citation>
    <scope>NUCLEOTIDE SEQUENCE [LARGE SCALE GENOMIC DNA]</scope>
    <source>
        <strain evidence="4">LN</strain>
    </source>
</reference>
<organism evidence="3 4">
    <name type="scientific">Geochorda subterranea</name>
    <dbReference type="NCBI Taxonomy" id="3109564"/>
    <lineage>
        <taxon>Bacteria</taxon>
        <taxon>Bacillati</taxon>
        <taxon>Bacillota</taxon>
        <taxon>Limnochordia</taxon>
        <taxon>Limnochordales</taxon>
        <taxon>Geochordaceae</taxon>
        <taxon>Geochorda</taxon>
    </lineage>
</organism>
<dbReference type="EMBL" id="CP141614">
    <property type="protein sequence ID" value="WRP15258.1"/>
    <property type="molecule type" value="Genomic_DNA"/>
</dbReference>
<feature type="transmembrane region" description="Helical" evidence="2">
    <location>
        <begin position="310"/>
        <end position="332"/>
    </location>
</feature>
<keyword evidence="2" id="KW-1133">Transmembrane helix</keyword>